<comment type="caution">
    <text evidence="4">The sequence shown here is derived from an EMBL/GenBank/DDBJ whole genome shotgun (WGS) entry which is preliminary data.</text>
</comment>
<evidence type="ECO:0000313" key="5">
    <source>
        <dbReference type="Proteomes" id="UP000660862"/>
    </source>
</evidence>
<dbReference type="GO" id="GO:0016020">
    <property type="term" value="C:membrane"/>
    <property type="evidence" value="ECO:0007669"/>
    <property type="project" value="InterPro"/>
</dbReference>
<feature type="repeat" description="TPR" evidence="1">
    <location>
        <begin position="117"/>
        <end position="150"/>
    </location>
</feature>
<evidence type="ECO:0000256" key="1">
    <source>
        <dbReference type="PROSITE-ProRule" id="PRU00339"/>
    </source>
</evidence>
<keyword evidence="5" id="KW-1185">Reference proteome</keyword>
<evidence type="ECO:0000313" key="4">
    <source>
        <dbReference type="EMBL" id="GGG83424.1"/>
    </source>
</evidence>
<dbReference type="Proteomes" id="UP000660862">
    <property type="component" value="Unassembled WGS sequence"/>
</dbReference>
<gene>
    <name evidence="4" type="ORF">GCM10007415_15600</name>
</gene>
<feature type="repeat" description="TPR" evidence="1">
    <location>
        <begin position="196"/>
        <end position="229"/>
    </location>
</feature>
<dbReference type="SMART" id="SM00028">
    <property type="entry name" value="TPR"/>
    <property type="match status" value="5"/>
</dbReference>
<dbReference type="InterPro" id="IPR036890">
    <property type="entry name" value="HATPase_C_sf"/>
</dbReference>
<feature type="repeat" description="TPR" evidence="1">
    <location>
        <begin position="236"/>
        <end position="269"/>
    </location>
</feature>
<reference evidence="4" key="2">
    <citation type="submission" date="2020-09" db="EMBL/GenBank/DDBJ databases">
        <authorList>
            <person name="Sun Q."/>
            <person name="Zhou Y."/>
        </authorList>
    </citation>
    <scope>NUCLEOTIDE SEQUENCE</scope>
    <source>
        <strain evidence="4">CGMCC 1.12195</strain>
    </source>
</reference>
<accession>A0A917HMP8</accession>
<dbReference type="GO" id="GO:0000155">
    <property type="term" value="F:phosphorelay sensor kinase activity"/>
    <property type="evidence" value="ECO:0007669"/>
    <property type="project" value="InterPro"/>
</dbReference>
<dbReference type="SUPFAM" id="SSF48452">
    <property type="entry name" value="TPR-like"/>
    <property type="match status" value="2"/>
</dbReference>
<keyword evidence="2" id="KW-0812">Transmembrane</keyword>
<protein>
    <recommendedName>
        <fullName evidence="3">Signal transduction histidine kinase internal region domain-containing protein</fullName>
    </recommendedName>
</protein>
<keyword evidence="1" id="KW-0802">TPR repeat</keyword>
<dbReference type="PROSITE" id="PS50005">
    <property type="entry name" value="TPR"/>
    <property type="match status" value="3"/>
</dbReference>
<dbReference type="InterPro" id="IPR050640">
    <property type="entry name" value="Bact_2-comp_sensor_kinase"/>
</dbReference>
<feature type="domain" description="Signal transduction histidine kinase internal region" evidence="3">
    <location>
        <begin position="442"/>
        <end position="521"/>
    </location>
</feature>
<dbReference type="Pfam" id="PF13424">
    <property type="entry name" value="TPR_12"/>
    <property type="match status" value="2"/>
</dbReference>
<dbReference type="PANTHER" id="PTHR34220:SF7">
    <property type="entry name" value="SENSOR HISTIDINE KINASE YPDA"/>
    <property type="match status" value="1"/>
</dbReference>
<feature type="transmembrane region" description="Helical" evidence="2">
    <location>
        <begin position="388"/>
        <end position="408"/>
    </location>
</feature>
<keyword evidence="2" id="KW-1133">Transmembrane helix</keyword>
<reference evidence="4" key="1">
    <citation type="journal article" date="2014" name="Int. J. Syst. Evol. Microbiol.">
        <title>Complete genome sequence of Corynebacterium casei LMG S-19264T (=DSM 44701T), isolated from a smear-ripened cheese.</title>
        <authorList>
            <consortium name="US DOE Joint Genome Institute (JGI-PGF)"/>
            <person name="Walter F."/>
            <person name="Albersmeier A."/>
            <person name="Kalinowski J."/>
            <person name="Ruckert C."/>
        </authorList>
    </citation>
    <scope>NUCLEOTIDE SEQUENCE</scope>
    <source>
        <strain evidence="4">CGMCC 1.12195</strain>
    </source>
</reference>
<dbReference type="SUPFAM" id="SSF55874">
    <property type="entry name" value="ATPase domain of HSP90 chaperone/DNA topoisomerase II/histidine kinase"/>
    <property type="match status" value="1"/>
</dbReference>
<dbReference type="AlphaFoldDB" id="A0A917HMP8"/>
<dbReference type="PANTHER" id="PTHR34220">
    <property type="entry name" value="SENSOR HISTIDINE KINASE YPDA"/>
    <property type="match status" value="1"/>
</dbReference>
<keyword evidence="2" id="KW-0472">Membrane</keyword>
<proteinExistence type="predicted"/>
<dbReference type="InterPro" id="IPR010559">
    <property type="entry name" value="Sig_transdc_His_kin_internal"/>
</dbReference>
<dbReference type="Pfam" id="PF06580">
    <property type="entry name" value="His_kinase"/>
    <property type="match status" value="1"/>
</dbReference>
<dbReference type="Gene3D" id="1.25.40.10">
    <property type="entry name" value="Tetratricopeptide repeat domain"/>
    <property type="match status" value="2"/>
</dbReference>
<sequence length="661" mass="75744">MFWITNWISAFSLNAQLPAQDSLLRLLDAHPQQDDRRAELLNGLAFLLHTSQPDQTLAYVDEVIGFVDKLKDKKKLSSAYSVKAIAYIVKSDLQNAEMWAKKSLEIDQRIGHKPGIASNTSNLGLIYYRQNNYPFALLRFQEAAQLFKETSNPNEIMMYLNMSAIYAETKNFRKAEEYIQLARSRNKQVNDPRLDGYALLNLGTLYTDEGDYQKGRIYLDSALAVNQKTNDQSNIAKAYGNLGSSYAKTHDYQRSKIYYQQALAINTTLGNSRSIAVNHCGIGESYLMLDSLLLAYHHLSVSRATSEQLHAIDIQRDVSQNLSRYFEKTGRLDSALYYHKQFLLLKDSLDNEANRKQLTRLELQYDFDLKEQEYIQQQAISKLQIKQLWLYGVLLVVLLISLTGYLLNRSRIRGIRLRNEMREKELSQQAESLLLQQQLSESELKAIRSQMNPHFIFNVLNSIESYILENDAKSASQLVQQFARLTRLVLENSTQALVSADREWMCIQLYTQLEATRFEHSFDYDFQVEADLNLTEIVLPPMLIQPLIENAILHGLRHARGYRGMLSVSIATEAPQTVIISVKDNGIGREKARKLKTNVGYKQKSMGLEAIHERLALFKLSNPTSTTQLEYLDPEENGTEVRLRLPLIRREQYPIGGVKAS</sequence>
<dbReference type="InterPro" id="IPR011990">
    <property type="entry name" value="TPR-like_helical_dom_sf"/>
</dbReference>
<dbReference type="Gene3D" id="3.30.565.10">
    <property type="entry name" value="Histidine kinase-like ATPase, C-terminal domain"/>
    <property type="match status" value="1"/>
</dbReference>
<dbReference type="EMBL" id="BMER01000001">
    <property type="protein sequence ID" value="GGG83424.1"/>
    <property type="molecule type" value="Genomic_DNA"/>
</dbReference>
<organism evidence="4 5">
    <name type="scientific">Parapedobacter pyrenivorans</name>
    <dbReference type="NCBI Taxonomy" id="1305674"/>
    <lineage>
        <taxon>Bacteria</taxon>
        <taxon>Pseudomonadati</taxon>
        <taxon>Bacteroidota</taxon>
        <taxon>Sphingobacteriia</taxon>
        <taxon>Sphingobacteriales</taxon>
        <taxon>Sphingobacteriaceae</taxon>
        <taxon>Parapedobacter</taxon>
    </lineage>
</organism>
<dbReference type="InterPro" id="IPR019734">
    <property type="entry name" value="TPR_rpt"/>
</dbReference>
<name>A0A917HMP8_9SPHI</name>
<evidence type="ECO:0000256" key="2">
    <source>
        <dbReference type="SAM" id="Phobius"/>
    </source>
</evidence>
<evidence type="ECO:0000259" key="3">
    <source>
        <dbReference type="Pfam" id="PF06580"/>
    </source>
</evidence>